<dbReference type="RefSeq" id="WP_091684508.1">
    <property type="nucleotide sequence ID" value="NZ_FOSN01000012.1"/>
</dbReference>
<gene>
    <name evidence="2" type="ORF">SAMN05444581_11277</name>
</gene>
<evidence type="ECO:0000313" key="3">
    <source>
        <dbReference type="Proteomes" id="UP000198755"/>
    </source>
</evidence>
<dbReference type="InterPro" id="IPR008978">
    <property type="entry name" value="HSP20-like_chaperone"/>
</dbReference>
<evidence type="ECO:0008006" key="4">
    <source>
        <dbReference type="Google" id="ProtNLM"/>
    </source>
</evidence>
<dbReference type="AlphaFoldDB" id="A0A1I4B068"/>
<reference evidence="2 3" key="1">
    <citation type="submission" date="2016-10" db="EMBL/GenBank/DDBJ databases">
        <authorList>
            <person name="de Groot N.N."/>
        </authorList>
    </citation>
    <scope>NUCLEOTIDE SEQUENCE [LARGE SCALE GENOMIC DNA]</scope>
    <source>
        <strain evidence="2 3">NE2</strain>
    </source>
</reference>
<proteinExistence type="predicted"/>
<dbReference type="STRING" id="1612308.SAMN05444581_11277"/>
<dbReference type="EMBL" id="FOSN01000012">
    <property type="protein sequence ID" value="SFK62292.1"/>
    <property type="molecule type" value="Genomic_DNA"/>
</dbReference>
<dbReference type="OrthoDB" id="9792695at2"/>
<organism evidence="2 3">
    <name type="scientific">Methylocapsa palsarum</name>
    <dbReference type="NCBI Taxonomy" id="1612308"/>
    <lineage>
        <taxon>Bacteria</taxon>
        <taxon>Pseudomonadati</taxon>
        <taxon>Pseudomonadota</taxon>
        <taxon>Alphaproteobacteria</taxon>
        <taxon>Hyphomicrobiales</taxon>
        <taxon>Beijerinckiaceae</taxon>
        <taxon>Methylocapsa</taxon>
    </lineage>
</organism>
<accession>A0A1I4B068</accession>
<dbReference type="Gene3D" id="2.60.40.790">
    <property type="match status" value="1"/>
</dbReference>
<evidence type="ECO:0000256" key="1">
    <source>
        <dbReference type="SAM" id="MobiDB-lite"/>
    </source>
</evidence>
<dbReference type="Proteomes" id="UP000198755">
    <property type="component" value="Unassembled WGS sequence"/>
</dbReference>
<name>A0A1I4B068_9HYPH</name>
<sequence>MNKDDPGDKNDEAGAAAFTRIAQGLSTLFDVLSDFDNLPRRGRHEKDVRVMENSFDKRAVGEVAGKREATENASLRRENSSRREAKRSSIEVLEPVADVVEKPDEILLLFELPGVERKDIRCLRDGAILLLEAQTGERLYRKEMLFENLLAGGAPKLSLRNGVLELRLSKRR</sequence>
<protein>
    <recommendedName>
        <fullName evidence="4">Molecular chaperone IbpA, HSP20 family</fullName>
    </recommendedName>
</protein>
<keyword evidence="3" id="KW-1185">Reference proteome</keyword>
<evidence type="ECO:0000313" key="2">
    <source>
        <dbReference type="EMBL" id="SFK62292.1"/>
    </source>
</evidence>
<dbReference type="SUPFAM" id="SSF49764">
    <property type="entry name" value="HSP20-like chaperones"/>
    <property type="match status" value="1"/>
</dbReference>
<feature type="region of interest" description="Disordered" evidence="1">
    <location>
        <begin position="66"/>
        <end position="87"/>
    </location>
</feature>
<dbReference type="CDD" id="cd06464">
    <property type="entry name" value="ACD_sHsps-like"/>
    <property type="match status" value="1"/>
</dbReference>